<dbReference type="SMART" id="SM00062">
    <property type="entry name" value="PBPb"/>
    <property type="match status" value="1"/>
</dbReference>
<dbReference type="Proteomes" id="UP000198430">
    <property type="component" value="Unassembled WGS sequence"/>
</dbReference>
<sequence precursor="true">MKKSVKKIWLCLIMLVCTVSLLSGCSGISVGKRANHVDNWNRIQKRGYVTVGLDDTFVPMGFRQKSGKLVGYDVDLARALFRLYGIKVSFQSIDWSMNATELNNGTIDLIWNGYSKTPQREKKVAFSDTYLQNDQTLVSLRKNHINSFADMQGKTLGAQAGSSGAQDISQYPNMLKNRIKGKSPVLYDSFTNAFIDLNAGRIQGMVIDSTYAGYYINHESNPKDYQITNGSFPKEQFGVGMRKTDKTMRYKINRGLKVLAKNGTLAKINHKWFGNSADSPLLKNNQ</sequence>
<dbReference type="Proteomes" id="UP000198414">
    <property type="component" value="Unassembled WGS sequence"/>
</dbReference>
<evidence type="ECO:0000313" key="5">
    <source>
        <dbReference type="EMBL" id="GAX06162.1"/>
    </source>
</evidence>
<dbReference type="AlphaFoldDB" id="A0A1Z5IX31"/>
<evidence type="ECO:0000256" key="1">
    <source>
        <dbReference type="ARBA" id="ARBA00022729"/>
    </source>
</evidence>
<protein>
    <submittedName>
        <fullName evidence="5">Amino acid ABC transporter substrate-binding protein</fullName>
    </submittedName>
</protein>
<accession>A0A1Z5IX31</accession>
<dbReference type="EMBL" id="BCMH01000016">
    <property type="protein sequence ID" value="GAX04347.1"/>
    <property type="molecule type" value="Genomic_DNA"/>
</dbReference>
<keyword evidence="1 2" id="KW-0732">Signal</keyword>
<dbReference type="InterPro" id="IPR001638">
    <property type="entry name" value="Solute-binding_3/MltF_N"/>
</dbReference>
<name>A0A1Z5IX31_9LACO</name>
<dbReference type="PANTHER" id="PTHR35936:SF34">
    <property type="entry name" value="ABC TRANSPORTER EXTRACELLULAR-BINDING PROTEIN YCKB-RELATED"/>
    <property type="match status" value="1"/>
</dbReference>
<dbReference type="PROSITE" id="PS51257">
    <property type="entry name" value="PROKAR_LIPOPROTEIN"/>
    <property type="match status" value="1"/>
</dbReference>
<organism evidence="5 6">
    <name type="scientific">Secundilactobacillus pentosiphilus</name>
    <dbReference type="NCBI Taxonomy" id="1714682"/>
    <lineage>
        <taxon>Bacteria</taxon>
        <taxon>Bacillati</taxon>
        <taxon>Bacillota</taxon>
        <taxon>Bacilli</taxon>
        <taxon>Lactobacillales</taxon>
        <taxon>Lactobacillaceae</taxon>
        <taxon>Secundilactobacillus</taxon>
    </lineage>
</organism>
<evidence type="ECO:0000313" key="6">
    <source>
        <dbReference type="Proteomes" id="UP000198414"/>
    </source>
</evidence>
<dbReference type="Gene3D" id="3.40.190.10">
    <property type="entry name" value="Periplasmic binding protein-like II"/>
    <property type="match status" value="2"/>
</dbReference>
<accession>A0A1Z5IRG4</accession>
<dbReference type="OrthoDB" id="9775197at2"/>
<gene>
    <name evidence="4" type="ORF">IWT140_01985</name>
    <name evidence="5" type="ORF">IWT25_01487</name>
</gene>
<comment type="caution">
    <text evidence="5">The sequence shown here is derived from an EMBL/GenBank/DDBJ whole genome shotgun (WGS) entry which is preliminary data.</text>
</comment>
<keyword evidence="7" id="KW-1185">Reference proteome</keyword>
<feature type="chain" id="PRO_5044568764" evidence="2">
    <location>
        <begin position="23"/>
        <end position="286"/>
    </location>
</feature>
<proteinExistence type="predicted"/>
<dbReference type="CDD" id="cd00996">
    <property type="entry name" value="PBP2_AatB_like"/>
    <property type="match status" value="1"/>
</dbReference>
<dbReference type="SUPFAM" id="SSF53850">
    <property type="entry name" value="Periplasmic binding protein-like II"/>
    <property type="match status" value="1"/>
</dbReference>
<evidence type="ECO:0000256" key="2">
    <source>
        <dbReference type="SAM" id="SignalP"/>
    </source>
</evidence>
<reference evidence="6 7" key="1">
    <citation type="submission" date="2015-11" db="EMBL/GenBank/DDBJ databases">
        <title>Draft genome sequences of new species of the genus Lactobacillus isolated from orchardgrass silage.</title>
        <authorList>
            <person name="Tohno M."/>
            <person name="Tanizawa Y."/>
            <person name="Arita M."/>
        </authorList>
    </citation>
    <scope>NUCLEOTIDE SEQUENCE [LARGE SCALE GENOMIC DNA]</scope>
    <source>
        <strain evidence="4 7">IWT140</strain>
        <strain evidence="5 6">IWT25</strain>
    </source>
</reference>
<evidence type="ECO:0000259" key="3">
    <source>
        <dbReference type="SMART" id="SM00062"/>
    </source>
</evidence>
<dbReference type="Pfam" id="PF00497">
    <property type="entry name" value="SBP_bac_3"/>
    <property type="match status" value="1"/>
</dbReference>
<dbReference type="RefSeq" id="WP_089089298.1">
    <property type="nucleotide sequence ID" value="NZ_BCMH01000016.1"/>
</dbReference>
<evidence type="ECO:0000313" key="7">
    <source>
        <dbReference type="Proteomes" id="UP000198430"/>
    </source>
</evidence>
<feature type="signal peptide" evidence="2">
    <location>
        <begin position="1"/>
        <end position="22"/>
    </location>
</feature>
<dbReference type="EMBL" id="BCMI01000013">
    <property type="protein sequence ID" value="GAX06162.1"/>
    <property type="molecule type" value="Genomic_DNA"/>
</dbReference>
<dbReference type="PANTHER" id="PTHR35936">
    <property type="entry name" value="MEMBRANE-BOUND LYTIC MUREIN TRANSGLYCOSYLASE F"/>
    <property type="match status" value="1"/>
</dbReference>
<evidence type="ECO:0000313" key="4">
    <source>
        <dbReference type="EMBL" id="GAX04347.1"/>
    </source>
</evidence>
<feature type="domain" description="Solute-binding protein family 3/N-terminal" evidence="3">
    <location>
        <begin position="48"/>
        <end position="276"/>
    </location>
</feature>